<accession>A0A951PIM5</accession>
<dbReference type="InterPro" id="IPR004089">
    <property type="entry name" value="MCPsignal_dom"/>
</dbReference>
<dbReference type="Pfam" id="PF00015">
    <property type="entry name" value="MCPsignal"/>
    <property type="match status" value="1"/>
</dbReference>
<feature type="domain" description="Phytochrome chromophore attachment site" evidence="6">
    <location>
        <begin position="458"/>
        <end position="594"/>
    </location>
</feature>
<evidence type="ECO:0000313" key="9">
    <source>
        <dbReference type="EMBL" id="MBW4544383.1"/>
    </source>
</evidence>
<dbReference type="Pfam" id="PF01590">
    <property type="entry name" value="GAF"/>
    <property type="match status" value="1"/>
</dbReference>
<dbReference type="PROSITE" id="PS50046">
    <property type="entry name" value="PHYTOCHROME_2"/>
    <property type="match status" value="1"/>
</dbReference>
<dbReference type="PROSITE" id="PS50111">
    <property type="entry name" value="CHEMOTAXIS_TRANSDUC_2"/>
    <property type="match status" value="1"/>
</dbReference>
<dbReference type="SUPFAM" id="SSF103190">
    <property type="entry name" value="Sensory domain-like"/>
    <property type="match status" value="1"/>
</dbReference>
<proteinExistence type="inferred from homology"/>
<reference evidence="9" key="1">
    <citation type="submission" date="2021-05" db="EMBL/GenBank/DDBJ databases">
        <authorList>
            <person name="Pietrasiak N."/>
            <person name="Ward R."/>
            <person name="Stajich J.E."/>
            <person name="Kurbessoian T."/>
        </authorList>
    </citation>
    <scope>NUCLEOTIDE SEQUENCE</scope>
    <source>
        <strain evidence="9">CPER-KK1</strain>
    </source>
</reference>
<dbReference type="PROSITE" id="PS50885">
    <property type="entry name" value="HAMP"/>
    <property type="match status" value="2"/>
</dbReference>
<dbReference type="InterPro" id="IPR029151">
    <property type="entry name" value="Sensor-like_sf"/>
</dbReference>
<dbReference type="GO" id="GO:0006935">
    <property type="term" value="P:chemotaxis"/>
    <property type="evidence" value="ECO:0007669"/>
    <property type="project" value="UniProtKB-KW"/>
</dbReference>
<dbReference type="Gene3D" id="6.10.340.10">
    <property type="match status" value="1"/>
</dbReference>
<dbReference type="SMART" id="SM00304">
    <property type="entry name" value="HAMP"/>
    <property type="match status" value="2"/>
</dbReference>
<dbReference type="CDD" id="cd06225">
    <property type="entry name" value="HAMP"/>
    <property type="match status" value="1"/>
</dbReference>
<feature type="domain" description="Methyl-accepting transducer" evidence="7">
    <location>
        <begin position="704"/>
        <end position="940"/>
    </location>
</feature>
<evidence type="ECO:0000256" key="5">
    <source>
        <dbReference type="SAM" id="Coils"/>
    </source>
</evidence>
<dbReference type="Gene3D" id="1.10.287.950">
    <property type="entry name" value="Methyl-accepting chemotaxis protein"/>
    <property type="match status" value="1"/>
</dbReference>
<dbReference type="Proteomes" id="UP000753908">
    <property type="component" value="Unassembled WGS sequence"/>
</dbReference>
<reference evidence="9" key="2">
    <citation type="journal article" date="2022" name="Microbiol. Resour. Announc.">
        <title>Metagenome Sequencing to Explore Phylogenomics of Terrestrial Cyanobacteria.</title>
        <authorList>
            <person name="Ward R.D."/>
            <person name="Stajich J.E."/>
            <person name="Johansen J.R."/>
            <person name="Huntemann M."/>
            <person name="Clum A."/>
            <person name="Foster B."/>
            <person name="Foster B."/>
            <person name="Roux S."/>
            <person name="Palaniappan K."/>
            <person name="Varghese N."/>
            <person name="Mukherjee S."/>
            <person name="Reddy T.B.K."/>
            <person name="Daum C."/>
            <person name="Copeland A."/>
            <person name="Chen I.A."/>
            <person name="Ivanova N.N."/>
            <person name="Kyrpides N.C."/>
            <person name="Shapiro N."/>
            <person name="Eloe-Fadrosh E.A."/>
            <person name="Pietrasiak N."/>
        </authorList>
    </citation>
    <scope>NUCLEOTIDE SEQUENCE</scope>
    <source>
        <strain evidence="9">CPER-KK1</strain>
    </source>
</reference>
<dbReference type="SMART" id="SM00283">
    <property type="entry name" value="MA"/>
    <property type="match status" value="1"/>
</dbReference>
<evidence type="ECO:0000256" key="1">
    <source>
        <dbReference type="ARBA" id="ARBA00022500"/>
    </source>
</evidence>
<evidence type="ECO:0000256" key="4">
    <source>
        <dbReference type="PROSITE-ProRule" id="PRU00284"/>
    </source>
</evidence>
<dbReference type="SUPFAM" id="SSF158472">
    <property type="entry name" value="HAMP domain-like"/>
    <property type="match status" value="1"/>
</dbReference>
<evidence type="ECO:0000256" key="2">
    <source>
        <dbReference type="ARBA" id="ARBA00023224"/>
    </source>
</evidence>
<dbReference type="SUPFAM" id="SSF55781">
    <property type="entry name" value="GAF domain-like"/>
    <property type="match status" value="1"/>
</dbReference>
<dbReference type="SMART" id="SM00065">
    <property type="entry name" value="GAF"/>
    <property type="match status" value="1"/>
</dbReference>
<dbReference type="GO" id="GO:0016020">
    <property type="term" value="C:membrane"/>
    <property type="evidence" value="ECO:0007669"/>
    <property type="project" value="InterPro"/>
</dbReference>
<feature type="domain" description="HAMP" evidence="8">
    <location>
        <begin position="375"/>
        <end position="427"/>
    </location>
</feature>
<evidence type="ECO:0000313" key="10">
    <source>
        <dbReference type="Proteomes" id="UP000753908"/>
    </source>
</evidence>
<dbReference type="PANTHER" id="PTHR32089:SF114">
    <property type="entry name" value="METHYL-ACCEPTING CHEMOTAXIS PROTEIN MCPB"/>
    <property type="match status" value="1"/>
</dbReference>
<dbReference type="InterPro" id="IPR029016">
    <property type="entry name" value="GAF-like_dom_sf"/>
</dbReference>
<dbReference type="Gene3D" id="3.30.450.40">
    <property type="match status" value="1"/>
</dbReference>
<evidence type="ECO:0000259" key="7">
    <source>
        <dbReference type="PROSITE" id="PS50111"/>
    </source>
</evidence>
<gene>
    <name evidence="9" type="ORF">KME25_08070</name>
</gene>
<dbReference type="AlphaFoldDB" id="A0A951PIM5"/>
<sequence>MLGLELLKEQSISQPYMPRPKNRRFSPLQWYYKLPIQSKQITRSYTSQFISIFGLVGVGSVIVITAGRTQLVNQAKAELAVTEINYNIKVNQMGFGFRGQSDNPAIVAAATYNTEGKSLTPAIQEQVKQILQNEIKARNIEYATLVGKDKRIIVNANDNRTGETFDPNNLVSQIFKNPEQIKASGLVSWNDLAKESPALPQGFVKQDALIRYTVTPIKEPANGTVIGALVSGDIVNNKLPIVEESLKAFGSGYSGIYLRKPTGEFVLATSLDQKKKNNSTQVQVNHPLHDATLLKQAVADSGQVVTRRVHQPGEQTYTMAAKALLDFKGEPVGILVRGTPEIALNALIQKSLLLQVVIATLALVAEILLVKLLSKTIAQPIKKLQQATQEFANGDRQVRAEALCNDELGQLAQTFNEMAESIVASEKFLAQQSQFQKAQAERSLVLAEFTSRIYKSLNTEAIFSIAVDEIRKVLQTDRVVIYRFYEDRHTGIVSAESVVLGWRSAIGQVIYDPLTKESIDRYKNQRVSVCNNIYEVGFSQCHCEILESLEVKANMVAPILQGGELVALLCAHQCSAPRNWTYEETALLKQLAAQIGLALNHASLLEQLERSRQEAELARQEAESVSKQVEQARQLAELNSLEQRQQKEALEHQVLALLDDIEATAQGDLTVRADVSESQLGTVADFFNLLIENLREIVVQVKQASAQVNTSLEEDQQAVEQLSLAAFKQSSEVTHILNSVEQMMYSVQVVAENAHKAAAVAHTAATAAETSGAAIDSTVNKIVNLQTTVVKTADKVRLLSDSSQQIAKVVSLVQQIALQTNLLAVNAGIEANRAGEEGEGFRVVAAQVGALATQSTNAIKEIEQVIETIQLGTKEVVEAMEEGRTQVVDSTNQVVDAKQSLEQIFEVSREIDELVQSISDATVAQTQISEGVTDLIQEIAETSKLTSDSSRKVSSSLRQTVEVAEKLQMSVGRFKVGSEEHS</sequence>
<organism evidence="9 10">
    <name type="scientific">Symplocastrum torsivum CPER-KK1</name>
    <dbReference type="NCBI Taxonomy" id="450513"/>
    <lineage>
        <taxon>Bacteria</taxon>
        <taxon>Bacillati</taxon>
        <taxon>Cyanobacteriota</taxon>
        <taxon>Cyanophyceae</taxon>
        <taxon>Oscillatoriophycideae</taxon>
        <taxon>Oscillatoriales</taxon>
        <taxon>Microcoleaceae</taxon>
        <taxon>Symplocastrum</taxon>
    </lineage>
</organism>
<dbReference type="Pfam" id="PF00672">
    <property type="entry name" value="HAMP"/>
    <property type="match status" value="1"/>
</dbReference>
<keyword evidence="5" id="KW-0175">Coiled coil</keyword>
<feature type="coiled-coil region" evidence="5">
    <location>
        <begin position="601"/>
        <end position="639"/>
    </location>
</feature>
<dbReference type="InterPro" id="IPR016132">
    <property type="entry name" value="Phyto_chromo_attachment"/>
</dbReference>
<feature type="domain" description="HAMP" evidence="8">
    <location>
        <begin position="648"/>
        <end position="699"/>
    </location>
</feature>
<evidence type="ECO:0000259" key="6">
    <source>
        <dbReference type="PROSITE" id="PS50046"/>
    </source>
</evidence>
<dbReference type="GO" id="GO:0007165">
    <property type="term" value="P:signal transduction"/>
    <property type="evidence" value="ECO:0007669"/>
    <property type="project" value="UniProtKB-KW"/>
</dbReference>
<keyword evidence="2 4" id="KW-0807">Transducer</keyword>
<keyword evidence="1" id="KW-0145">Chemotaxis</keyword>
<dbReference type="InterPro" id="IPR003660">
    <property type="entry name" value="HAMP_dom"/>
</dbReference>
<dbReference type="EMBL" id="JAHHIF010000008">
    <property type="protein sequence ID" value="MBW4544383.1"/>
    <property type="molecule type" value="Genomic_DNA"/>
</dbReference>
<dbReference type="InterPro" id="IPR003018">
    <property type="entry name" value="GAF"/>
</dbReference>
<name>A0A951PIM5_9CYAN</name>
<evidence type="ECO:0000256" key="3">
    <source>
        <dbReference type="ARBA" id="ARBA00029447"/>
    </source>
</evidence>
<protein>
    <submittedName>
        <fullName evidence="9">GAF domain-containing protein</fullName>
    </submittedName>
</protein>
<dbReference type="PANTHER" id="PTHR32089">
    <property type="entry name" value="METHYL-ACCEPTING CHEMOTAXIS PROTEIN MCPB"/>
    <property type="match status" value="1"/>
</dbReference>
<comment type="caution">
    <text evidence="9">The sequence shown here is derived from an EMBL/GenBank/DDBJ whole genome shotgun (WGS) entry which is preliminary data.</text>
</comment>
<evidence type="ECO:0000259" key="8">
    <source>
        <dbReference type="PROSITE" id="PS50885"/>
    </source>
</evidence>
<comment type="similarity">
    <text evidence="3">Belongs to the methyl-accepting chemotaxis (MCP) protein family.</text>
</comment>
<dbReference type="SUPFAM" id="SSF58104">
    <property type="entry name" value="Methyl-accepting chemotaxis protein (MCP) signaling domain"/>
    <property type="match status" value="1"/>
</dbReference>